<keyword evidence="3" id="KW-0472">Membrane</keyword>
<dbReference type="InterPro" id="IPR050469">
    <property type="entry name" value="Diguanylate_Cyclase"/>
</dbReference>
<dbReference type="RefSeq" id="WP_244772542.1">
    <property type="nucleotide sequence ID" value="NZ_CP094929.1"/>
</dbReference>
<evidence type="ECO:0000256" key="1">
    <source>
        <dbReference type="ARBA" id="ARBA00012528"/>
    </source>
</evidence>
<name>A0ABY4DA63_9SPIR</name>
<dbReference type="Pfam" id="PF00990">
    <property type="entry name" value="GGDEF"/>
    <property type="match status" value="1"/>
</dbReference>
<feature type="domain" description="GGDEF" evidence="4">
    <location>
        <begin position="375"/>
        <end position="507"/>
    </location>
</feature>
<evidence type="ECO:0000313" key="5">
    <source>
        <dbReference type="EMBL" id="UOM51169.1"/>
    </source>
</evidence>
<evidence type="ECO:0000256" key="2">
    <source>
        <dbReference type="ARBA" id="ARBA00034247"/>
    </source>
</evidence>
<dbReference type="Gene3D" id="3.30.70.270">
    <property type="match status" value="1"/>
</dbReference>
<evidence type="ECO:0000313" key="6">
    <source>
        <dbReference type="Proteomes" id="UP000829708"/>
    </source>
</evidence>
<dbReference type="SUPFAM" id="SSF55073">
    <property type="entry name" value="Nucleotide cyclase"/>
    <property type="match status" value="1"/>
</dbReference>
<dbReference type="EC" id="2.7.7.65" evidence="1"/>
<accession>A0ABY4DA63</accession>
<dbReference type="SMART" id="SM00267">
    <property type="entry name" value="GGDEF"/>
    <property type="match status" value="1"/>
</dbReference>
<dbReference type="Gene3D" id="3.30.450.20">
    <property type="entry name" value="PAS domain"/>
    <property type="match status" value="1"/>
</dbReference>
<dbReference type="PROSITE" id="PS50887">
    <property type="entry name" value="GGDEF"/>
    <property type="match status" value="1"/>
</dbReference>
<keyword evidence="5" id="KW-0808">Transferase</keyword>
<dbReference type="PANTHER" id="PTHR45138">
    <property type="entry name" value="REGULATORY COMPONENTS OF SENSORY TRANSDUCTION SYSTEM"/>
    <property type="match status" value="1"/>
</dbReference>
<protein>
    <recommendedName>
        <fullName evidence="1">diguanylate cyclase</fullName>
        <ecNumber evidence="1">2.7.7.65</ecNumber>
    </recommendedName>
</protein>
<dbReference type="NCBIfam" id="TIGR00254">
    <property type="entry name" value="GGDEF"/>
    <property type="match status" value="1"/>
</dbReference>
<evidence type="ECO:0000256" key="3">
    <source>
        <dbReference type="SAM" id="Phobius"/>
    </source>
</evidence>
<dbReference type="InterPro" id="IPR029787">
    <property type="entry name" value="Nucleotide_cyclase"/>
</dbReference>
<dbReference type="InterPro" id="IPR043128">
    <property type="entry name" value="Rev_trsase/Diguanyl_cyclase"/>
</dbReference>
<dbReference type="GO" id="GO:0052621">
    <property type="term" value="F:diguanylate cyclase activity"/>
    <property type="evidence" value="ECO:0007669"/>
    <property type="project" value="UniProtKB-EC"/>
</dbReference>
<gene>
    <name evidence="5" type="ORF">MUG09_00080</name>
</gene>
<dbReference type="EMBL" id="CP094929">
    <property type="protein sequence ID" value="UOM51169.1"/>
    <property type="molecule type" value="Genomic_DNA"/>
</dbReference>
<reference evidence="6" key="1">
    <citation type="journal article" date="2024" name="J Bioinform Genom">
        <title>Complete genome sequence of the type strain bacterium Sphaerochaeta associata GLS2t (VKM B-2742)t.</title>
        <authorList>
            <person name="Troshina O.Y."/>
            <person name="Tepeeva A.N."/>
            <person name="Arzamasceva V.O."/>
            <person name="Whitman W.B."/>
            <person name="Varghese N."/>
            <person name="Shapiro N."/>
            <person name="Woyke T."/>
            <person name="Kripides N.C."/>
            <person name="Vasilenko O.V."/>
        </authorList>
    </citation>
    <scope>NUCLEOTIDE SEQUENCE [LARGE SCALE GENOMIC DNA]</scope>
    <source>
        <strain evidence="6">GLS2T</strain>
    </source>
</reference>
<comment type="catalytic activity">
    <reaction evidence="2">
        <text>2 GTP = 3',3'-c-di-GMP + 2 diphosphate</text>
        <dbReference type="Rhea" id="RHEA:24898"/>
        <dbReference type="ChEBI" id="CHEBI:33019"/>
        <dbReference type="ChEBI" id="CHEBI:37565"/>
        <dbReference type="ChEBI" id="CHEBI:58805"/>
        <dbReference type="EC" id="2.7.7.65"/>
    </reaction>
</comment>
<keyword evidence="5" id="KW-0548">Nucleotidyltransferase</keyword>
<evidence type="ECO:0000259" key="4">
    <source>
        <dbReference type="PROSITE" id="PS50887"/>
    </source>
</evidence>
<dbReference type="CDD" id="cd01949">
    <property type="entry name" value="GGDEF"/>
    <property type="match status" value="1"/>
</dbReference>
<proteinExistence type="predicted"/>
<keyword evidence="3" id="KW-1133">Transmembrane helix</keyword>
<dbReference type="Proteomes" id="UP000829708">
    <property type="component" value="Chromosome"/>
</dbReference>
<dbReference type="InterPro" id="IPR000160">
    <property type="entry name" value="GGDEF_dom"/>
</dbReference>
<dbReference type="PANTHER" id="PTHR45138:SF9">
    <property type="entry name" value="DIGUANYLATE CYCLASE DGCM-RELATED"/>
    <property type="match status" value="1"/>
</dbReference>
<keyword evidence="3" id="KW-0812">Transmembrane</keyword>
<dbReference type="Pfam" id="PF08269">
    <property type="entry name" value="dCache_2"/>
    <property type="match status" value="1"/>
</dbReference>
<organism evidence="5 6">
    <name type="scientific">Sphaerochaeta associata</name>
    <dbReference type="NCBI Taxonomy" id="1129264"/>
    <lineage>
        <taxon>Bacteria</taxon>
        <taxon>Pseudomonadati</taxon>
        <taxon>Spirochaetota</taxon>
        <taxon>Spirochaetia</taxon>
        <taxon>Spirochaetales</taxon>
        <taxon>Sphaerochaetaceae</taxon>
        <taxon>Sphaerochaeta</taxon>
    </lineage>
</organism>
<dbReference type="InterPro" id="IPR004010">
    <property type="entry name" value="Double_Cache_2"/>
</dbReference>
<keyword evidence="6" id="KW-1185">Reference proteome</keyword>
<feature type="transmembrane region" description="Helical" evidence="3">
    <location>
        <begin position="307"/>
        <end position="329"/>
    </location>
</feature>
<sequence length="507" mass="58543">MKQRTWVASTTLILLSTLLLVVMSLLTIIRVEQVYTNNTAQSIEQLKRRFLYDAVNNQIKRIDTQRELTQQFYFSELDRTICMVDHIYSSGSEHIDRIVSYFTSESNTLWTAILWEKSTGNVLLDNHSQIEEGLPAIETVDRLSKEYQVYTIKSYGLYNLYLGIPQSFIDAQVQEYIAKEIYDSKYSEDSYIWVNEVVNYEGGDAYAIRRIHPNLRDTVGTLLSTSMTDVRGSTPYKTELEGVKQNGELFFTYYFKKMGSDIISEKLTYAKLYKDFDWIVAMGIHLDDLTEYIDETTGQSTRIVRQIAPVFIISILVLFVLHSLLLVYLEHRRNKKSEHILEEQVYQDPLTGIGNRRFGLMVLKDRFLQFKRANTATLIALFDVDFFKQINDTYGHDIGDRCLVQLSKAISQVICTEKSLFRWGGDEFLIICPSVATDELERVKKTLLETAQATYITYEGISITLTISVGISSFFPADESEEQILKRADKALYRAKQLGRNRIETEL</sequence>